<evidence type="ECO:0000313" key="6">
    <source>
        <dbReference type="EnsemblMetazoa" id="PPAI010963-PA"/>
    </source>
</evidence>
<dbReference type="GO" id="GO:0005576">
    <property type="term" value="C:extracellular region"/>
    <property type="evidence" value="ECO:0007669"/>
    <property type="project" value="UniProtKB-SubCell"/>
</dbReference>
<accession>A0A1B0DQY0</accession>
<comment type="similarity">
    <text evidence="2">Belongs to the major royal jelly protein family.</text>
</comment>
<evidence type="ECO:0000313" key="7">
    <source>
        <dbReference type="Proteomes" id="UP000092462"/>
    </source>
</evidence>
<evidence type="ECO:0000256" key="4">
    <source>
        <dbReference type="ARBA" id="ARBA00022729"/>
    </source>
</evidence>
<reference evidence="6" key="1">
    <citation type="submission" date="2022-08" db="UniProtKB">
        <authorList>
            <consortium name="EnsemblMetazoa"/>
        </authorList>
    </citation>
    <scope>IDENTIFICATION</scope>
    <source>
        <strain evidence="6">Israel</strain>
    </source>
</reference>
<dbReference type="Proteomes" id="UP000092462">
    <property type="component" value="Unassembled WGS sequence"/>
</dbReference>
<sequence>MKKVIQFCVVLPLFCAIGGVKNNGVEEMYYWREVMYENLPLNDNAMIGKYPYHIPTNNDVYGAGYHAKSGLMLTTVGRIRPGVPSSLNGFCVSDYEKGSSPHFWGFPNYEMNTLKASFYEGTTDYSRSRSFRRKAQKYSAGYYNHFYGNYNPLEDFSIVSVYRPNIDDVCNRLYVMDTGLLHYSATEVYNVQNPALIVFDLPSNGCQTRKFPVIRRVEIPNHLWNDPTGFCYITHDHQPKGSCDDVILYIANSFGDNSLTVYDYKKGSFWTFNDPSFNPIAAESKIVFNYHNYELPVAIVNVALGWPDKNGNRNAYYFPAASTGEYIVSTEVLKDRKRAPSNYSPGDFSLIAYRG</sequence>
<evidence type="ECO:0000256" key="3">
    <source>
        <dbReference type="ARBA" id="ARBA00022525"/>
    </source>
</evidence>
<dbReference type="PANTHER" id="PTHR10009">
    <property type="entry name" value="PROTEIN YELLOW-RELATED"/>
    <property type="match status" value="1"/>
</dbReference>
<organism evidence="6 7">
    <name type="scientific">Phlebotomus papatasi</name>
    <name type="common">Sandfly</name>
    <dbReference type="NCBI Taxonomy" id="29031"/>
    <lineage>
        <taxon>Eukaryota</taxon>
        <taxon>Metazoa</taxon>
        <taxon>Ecdysozoa</taxon>
        <taxon>Arthropoda</taxon>
        <taxon>Hexapoda</taxon>
        <taxon>Insecta</taxon>
        <taxon>Pterygota</taxon>
        <taxon>Neoptera</taxon>
        <taxon>Endopterygota</taxon>
        <taxon>Diptera</taxon>
        <taxon>Nematocera</taxon>
        <taxon>Psychodoidea</taxon>
        <taxon>Psychodidae</taxon>
        <taxon>Phlebotomus</taxon>
        <taxon>Phlebotomus</taxon>
    </lineage>
</organism>
<dbReference type="EnsemblMetazoa" id="PPAI010963-RA">
    <property type="protein sequence ID" value="PPAI010963-PA"/>
    <property type="gene ID" value="PPAI010963"/>
</dbReference>
<dbReference type="InterPro" id="IPR011042">
    <property type="entry name" value="6-blade_b-propeller_TolB-like"/>
</dbReference>
<protein>
    <submittedName>
        <fullName evidence="6">Uncharacterized protein</fullName>
    </submittedName>
</protein>
<dbReference type="EMBL" id="AJVK01019452">
    <property type="status" value="NOT_ANNOTATED_CDS"/>
    <property type="molecule type" value="Genomic_DNA"/>
</dbReference>
<dbReference type="AlphaFoldDB" id="A0A1B0DQY0"/>
<evidence type="ECO:0000256" key="2">
    <source>
        <dbReference type="ARBA" id="ARBA00009127"/>
    </source>
</evidence>
<dbReference type="VEuPathDB" id="VectorBase:PPAPM1_006704"/>
<comment type="subcellular location">
    <subcellularLocation>
        <location evidence="1">Secreted</location>
    </subcellularLocation>
</comment>
<dbReference type="PANTHER" id="PTHR10009:SF7">
    <property type="entry name" value="GH10609P-RELATED"/>
    <property type="match status" value="1"/>
</dbReference>
<keyword evidence="5" id="KW-0325">Glycoprotein</keyword>
<dbReference type="Gene3D" id="2.120.10.30">
    <property type="entry name" value="TolB, C-terminal domain"/>
    <property type="match status" value="1"/>
</dbReference>
<keyword evidence="4" id="KW-0732">Signal</keyword>
<keyword evidence="3" id="KW-0964">Secreted</keyword>
<evidence type="ECO:0000256" key="1">
    <source>
        <dbReference type="ARBA" id="ARBA00004613"/>
    </source>
</evidence>
<dbReference type="InterPro" id="IPR017996">
    <property type="entry name" value="MRJP/yellow-related"/>
</dbReference>
<proteinExistence type="inferred from homology"/>
<name>A0A1B0DQY0_PHLPP</name>
<keyword evidence="7" id="KW-1185">Reference proteome</keyword>
<dbReference type="Pfam" id="PF03022">
    <property type="entry name" value="MRJP"/>
    <property type="match status" value="1"/>
</dbReference>
<evidence type="ECO:0000256" key="5">
    <source>
        <dbReference type="ARBA" id="ARBA00023180"/>
    </source>
</evidence>
<dbReference type="VEuPathDB" id="VectorBase:PPAI010963"/>